<evidence type="ECO:0000256" key="1">
    <source>
        <dbReference type="SAM" id="SignalP"/>
    </source>
</evidence>
<name>A0A0E9TNQ9_ANGAN</name>
<organism evidence="2">
    <name type="scientific">Anguilla anguilla</name>
    <name type="common">European freshwater eel</name>
    <name type="synonym">Muraena anguilla</name>
    <dbReference type="NCBI Taxonomy" id="7936"/>
    <lineage>
        <taxon>Eukaryota</taxon>
        <taxon>Metazoa</taxon>
        <taxon>Chordata</taxon>
        <taxon>Craniata</taxon>
        <taxon>Vertebrata</taxon>
        <taxon>Euteleostomi</taxon>
        <taxon>Actinopterygii</taxon>
        <taxon>Neopterygii</taxon>
        <taxon>Teleostei</taxon>
        <taxon>Anguilliformes</taxon>
        <taxon>Anguillidae</taxon>
        <taxon>Anguilla</taxon>
    </lineage>
</organism>
<proteinExistence type="predicted"/>
<dbReference type="AlphaFoldDB" id="A0A0E9TNQ9"/>
<dbReference type="EMBL" id="GBXM01053470">
    <property type="protein sequence ID" value="JAH55107.1"/>
    <property type="molecule type" value="Transcribed_RNA"/>
</dbReference>
<sequence>MDVLTVVAVLSLLSVSAAKPLNCEVSISLWP</sequence>
<feature type="signal peptide" evidence="1">
    <location>
        <begin position="1"/>
        <end position="18"/>
    </location>
</feature>
<protein>
    <submittedName>
        <fullName evidence="2">Uncharacterized protein</fullName>
    </submittedName>
</protein>
<reference evidence="2" key="1">
    <citation type="submission" date="2014-11" db="EMBL/GenBank/DDBJ databases">
        <authorList>
            <person name="Amaro Gonzalez C."/>
        </authorList>
    </citation>
    <scope>NUCLEOTIDE SEQUENCE</scope>
</reference>
<accession>A0A0E9TNQ9</accession>
<keyword evidence="1" id="KW-0732">Signal</keyword>
<evidence type="ECO:0000313" key="2">
    <source>
        <dbReference type="EMBL" id="JAH55107.1"/>
    </source>
</evidence>
<feature type="chain" id="PRO_5002432765" evidence="1">
    <location>
        <begin position="19"/>
        <end position="31"/>
    </location>
</feature>
<reference evidence="2" key="2">
    <citation type="journal article" date="2015" name="Fish Shellfish Immunol.">
        <title>Early steps in the European eel (Anguilla anguilla)-Vibrio vulnificus interaction in the gills: Role of the RtxA13 toxin.</title>
        <authorList>
            <person name="Callol A."/>
            <person name="Pajuelo D."/>
            <person name="Ebbesson L."/>
            <person name="Teles M."/>
            <person name="MacKenzie S."/>
            <person name="Amaro C."/>
        </authorList>
    </citation>
    <scope>NUCLEOTIDE SEQUENCE</scope>
</reference>